<proteinExistence type="predicted"/>
<reference evidence="3" key="1">
    <citation type="journal article" date="2011" name="Environ. Microbiol. Rep.">
        <title>Untangling the multiple monooxygenases of Mycobacterium chubuense strain NBB4, a versatile hydrocarbon degrader.</title>
        <authorList>
            <person name="Coleman N.V."/>
            <person name="Yau S."/>
            <person name="Wilson N.L."/>
            <person name="Nolan L.M."/>
            <person name="Migocki M.D."/>
            <person name="Ly M.A."/>
            <person name="Crossett B."/>
            <person name="Holmes A.J."/>
        </authorList>
    </citation>
    <scope>NUCLEOTIDE SEQUENCE</scope>
    <source>
        <strain evidence="3">NBB4</strain>
    </source>
</reference>
<organism evidence="3">
    <name type="scientific">Mycolicibacterium chubuense (strain NBB4)</name>
    <name type="common">Mycobacterium chubuense</name>
    <dbReference type="NCBI Taxonomy" id="710421"/>
    <lineage>
        <taxon>Bacteria</taxon>
        <taxon>Bacillati</taxon>
        <taxon>Actinomycetota</taxon>
        <taxon>Actinomycetes</taxon>
        <taxon>Mycobacteriales</taxon>
        <taxon>Mycobacteriaceae</taxon>
        <taxon>Mycolicibacterium</taxon>
    </lineage>
</organism>
<feature type="chain" id="PRO_5003215999" description="EfeO-type cupredoxin-like domain-containing protein" evidence="2">
    <location>
        <begin position="29"/>
        <end position="155"/>
    </location>
</feature>
<dbReference type="EMBL" id="GU174751">
    <property type="protein sequence ID" value="ADT71674.1"/>
    <property type="molecule type" value="Genomic_DNA"/>
</dbReference>
<dbReference type="PROSITE" id="PS51257">
    <property type="entry name" value="PROKAR_LIPOPROTEIN"/>
    <property type="match status" value="1"/>
</dbReference>
<accession>E7BQU8</accession>
<feature type="signal peptide" evidence="2">
    <location>
        <begin position="1"/>
        <end position="28"/>
    </location>
</feature>
<keyword evidence="2" id="KW-0732">Signal</keyword>
<evidence type="ECO:0008006" key="4">
    <source>
        <dbReference type="Google" id="ProtNLM"/>
    </source>
</evidence>
<evidence type="ECO:0000256" key="1">
    <source>
        <dbReference type="SAM" id="MobiDB-lite"/>
    </source>
</evidence>
<feature type="region of interest" description="Disordered" evidence="1">
    <location>
        <begin position="26"/>
        <end position="69"/>
    </location>
</feature>
<evidence type="ECO:0000256" key="2">
    <source>
        <dbReference type="SAM" id="SignalP"/>
    </source>
</evidence>
<protein>
    <recommendedName>
        <fullName evidence="4">EfeO-type cupredoxin-like domain-containing protein</fullName>
    </recommendedName>
</protein>
<dbReference type="AlphaFoldDB" id="E7BQU8"/>
<name>E7BQU8_MYCCN</name>
<evidence type="ECO:0000313" key="3">
    <source>
        <dbReference type="EMBL" id="ADT71674.1"/>
    </source>
</evidence>
<sequence length="155" mass="16161">MSNTTRRLRAMLAAIALGAMLMGCSSQGTSTSSITPQQVSTTSTSAQSGMATPSSASPSPASSQPGASALEIPIQIHGSTVTPLNAQFDATVAQQITLRVDSDVDEELHVHSVPEHEYEVLPKPGQVFTFSIAVPGQVAIELHHADKTVATLIVR</sequence>